<keyword evidence="2" id="KW-0997">Cell inner membrane</keyword>
<dbReference type="GO" id="GO:0005886">
    <property type="term" value="C:plasma membrane"/>
    <property type="evidence" value="ECO:0007669"/>
    <property type="project" value="TreeGrafter"/>
</dbReference>
<evidence type="ECO:0000256" key="4">
    <source>
        <dbReference type="ARBA" id="ARBA00022692"/>
    </source>
</evidence>
<feature type="region of interest" description="Disordered" evidence="8">
    <location>
        <begin position="28"/>
        <end position="62"/>
    </location>
</feature>
<dbReference type="InterPro" id="IPR007449">
    <property type="entry name" value="ZipA_FtsZ-bd_C"/>
</dbReference>
<protein>
    <submittedName>
        <fullName evidence="11">Cell division protein ZipA</fullName>
    </submittedName>
</protein>
<keyword evidence="5 9" id="KW-1133">Transmembrane helix</keyword>
<dbReference type="InterPro" id="IPR036765">
    <property type="entry name" value="ZipA_FtsZ-bd_C_sf"/>
</dbReference>
<dbReference type="Pfam" id="PF04354">
    <property type="entry name" value="ZipA_C"/>
    <property type="match status" value="1"/>
</dbReference>
<proteinExistence type="predicted"/>
<evidence type="ECO:0000256" key="8">
    <source>
        <dbReference type="SAM" id="MobiDB-lite"/>
    </source>
</evidence>
<keyword evidence="4 9" id="KW-0812">Transmembrane</keyword>
<evidence type="ECO:0000256" key="3">
    <source>
        <dbReference type="ARBA" id="ARBA00022618"/>
    </source>
</evidence>
<evidence type="ECO:0000256" key="2">
    <source>
        <dbReference type="ARBA" id="ARBA00022519"/>
    </source>
</evidence>
<keyword evidence="6 9" id="KW-0472">Membrane</keyword>
<gene>
    <name evidence="11" type="ORF">MNBD_GAMMA04-582</name>
</gene>
<organism evidence="11">
    <name type="scientific">hydrothermal vent metagenome</name>
    <dbReference type="NCBI Taxonomy" id="652676"/>
    <lineage>
        <taxon>unclassified sequences</taxon>
        <taxon>metagenomes</taxon>
        <taxon>ecological metagenomes</taxon>
    </lineage>
</organism>
<keyword evidence="7" id="KW-0131">Cell cycle</keyword>
<dbReference type="AlphaFoldDB" id="A0A3B0WP85"/>
<dbReference type="SMART" id="SM00771">
    <property type="entry name" value="ZipA_C"/>
    <property type="match status" value="1"/>
</dbReference>
<dbReference type="GO" id="GO:0000917">
    <property type="term" value="P:division septum assembly"/>
    <property type="evidence" value="ECO:0007669"/>
    <property type="project" value="TreeGrafter"/>
</dbReference>
<evidence type="ECO:0000256" key="1">
    <source>
        <dbReference type="ARBA" id="ARBA00022475"/>
    </source>
</evidence>
<reference evidence="11" key="1">
    <citation type="submission" date="2018-06" db="EMBL/GenBank/DDBJ databases">
        <authorList>
            <person name="Zhirakovskaya E."/>
        </authorList>
    </citation>
    <scope>NUCLEOTIDE SEQUENCE</scope>
</reference>
<dbReference type="SUPFAM" id="SSF64383">
    <property type="entry name" value="Cell-division protein ZipA, C-terminal domain"/>
    <property type="match status" value="1"/>
</dbReference>
<accession>A0A3B0WP85</accession>
<evidence type="ECO:0000256" key="9">
    <source>
        <dbReference type="SAM" id="Phobius"/>
    </source>
</evidence>
<evidence type="ECO:0000256" key="6">
    <source>
        <dbReference type="ARBA" id="ARBA00023136"/>
    </source>
</evidence>
<dbReference type="PANTHER" id="PTHR38685">
    <property type="entry name" value="CELL DIVISION PROTEIN ZIPA"/>
    <property type="match status" value="1"/>
</dbReference>
<keyword evidence="3 11" id="KW-0132">Cell division</keyword>
<evidence type="ECO:0000256" key="5">
    <source>
        <dbReference type="ARBA" id="ARBA00022989"/>
    </source>
</evidence>
<feature type="compositionally biased region" description="Basic and acidic residues" evidence="8">
    <location>
        <begin position="28"/>
        <end position="39"/>
    </location>
</feature>
<dbReference type="GO" id="GO:0032153">
    <property type="term" value="C:cell division site"/>
    <property type="evidence" value="ECO:0007669"/>
    <property type="project" value="TreeGrafter"/>
</dbReference>
<evidence type="ECO:0000313" key="11">
    <source>
        <dbReference type="EMBL" id="VAW45484.1"/>
    </source>
</evidence>
<dbReference type="Gene3D" id="3.30.1400.10">
    <property type="entry name" value="ZipA, C-terminal FtsZ-binding domain"/>
    <property type="match status" value="1"/>
</dbReference>
<sequence length="337" mass="37550">MNELQQVLLIFAVVVVIALYFLSRNRQPEQKKEHTKSQEAESSASYQKASHALNDLGEPHIPLSKNTEARLTQQDEERVEVNEYQAVLPFGDEFVVPEQGEQAKPVANRSEDVSAINMEATIQENDTLSGTSQLHDEVTNIPDANNQNTTGGKHHVLEVDDLGVTGEGYQYVAPEYEKPSFGMPEAGSSAPATESHHAEKKEAQVFVILVMSTAQEFSMMDVNQALLGVGLSFIAENNFFVKMDNMGNHFIKVANLMEPGTFPVESMENHTTSGVVMILELPTTVKAPAAMHDLIMMARKVSQRLQGRLYNMERQLLKESDLQNMREEAVKYESEPL</sequence>
<evidence type="ECO:0000256" key="7">
    <source>
        <dbReference type="ARBA" id="ARBA00023306"/>
    </source>
</evidence>
<dbReference type="PANTHER" id="PTHR38685:SF1">
    <property type="entry name" value="CELL DIVISION PROTEIN ZIPA"/>
    <property type="match status" value="1"/>
</dbReference>
<evidence type="ECO:0000259" key="10">
    <source>
        <dbReference type="SMART" id="SM00771"/>
    </source>
</evidence>
<dbReference type="EMBL" id="UOFB01000086">
    <property type="protein sequence ID" value="VAW45484.1"/>
    <property type="molecule type" value="Genomic_DNA"/>
</dbReference>
<keyword evidence="1" id="KW-1003">Cell membrane</keyword>
<feature type="domain" description="ZipA C-terminal FtsZ-binding" evidence="10">
    <location>
        <begin position="202"/>
        <end position="329"/>
    </location>
</feature>
<feature type="transmembrane region" description="Helical" evidence="9">
    <location>
        <begin position="6"/>
        <end position="22"/>
    </location>
</feature>
<name>A0A3B0WP85_9ZZZZ</name>
<dbReference type="InterPro" id="IPR011919">
    <property type="entry name" value="Cell_div_ZipA"/>
</dbReference>